<evidence type="ECO:0000256" key="2">
    <source>
        <dbReference type="ARBA" id="ARBA00005074"/>
    </source>
</evidence>
<evidence type="ECO:0000256" key="5">
    <source>
        <dbReference type="ARBA" id="ARBA00022692"/>
    </source>
</evidence>
<name>A0A6F9DKE8_9ASCI</name>
<evidence type="ECO:0000313" key="18">
    <source>
        <dbReference type="EMBL" id="CAB3263671.1"/>
    </source>
</evidence>
<keyword evidence="5 17" id="KW-0812">Transmembrane</keyword>
<keyword evidence="4 18" id="KW-0808">Transferase</keyword>
<feature type="transmembrane region" description="Helical" evidence="17">
    <location>
        <begin position="5"/>
        <end position="25"/>
    </location>
</feature>
<feature type="transmembrane region" description="Helical" evidence="17">
    <location>
        <begin position="37"/>
        <end position="63"/>
    </location>
</feature>
<comment type="subcellular location">
    <subcellularLocation>
        <location evidence="1">Endoplasmic reticulum membrane</location>
        <topology evidence="1">Multi-pass membrane protein</topology>
    </subcellularLocation>
</comment>
<dbReference type="GO" id="GO:0005789">
    <property type="term" value="C:endoplasmic reticulum membrane"/>
    <property type="evidence" value="ECO:0007669"/>
    <property type="project" value="UniProtKB-SubCell"/>
</dbReference>
<proteinExistence type="evidence at transcript level"/>
<evidence type="ECO:0000256" key="8">
    <source>
        <dbReference type="ARBA" id="ARBA00023315"/>
    </source>
</evidence>
<keyword evidence="7 17" id="KW-0472">Membrane</keyword>
<evidence type="ECO:0000256" key="11">
    <source>
        <dbReference type="ARBA" id="ARBA00036730"/>
    </source>
</evidence>
<gene>
    <name evidence="18" type="primary">Mboat7-001</name>
</gene>
<evidence type="ECO:0000256" key="16">
    <source>
        <dbReference type="ARBA" id="ARBA00093678"/>
    </source>
</evidence>
<keyword evidence="8 18" id="KW-0012">Acyltransferase</keyword>
<dbReference type="PANTHER" id="PTHR13906">
    <property type="entry name" value="PORCUPINE"/>
    <property type="match status" value="1"/>
</dbReference>
<evidence type="ECO:0000256" key="1">
    <source>
        <dbReference type="ARBA" id="ARBA00004477"/>
    </source>
</evidence>
<comment type="pathway">
    <text evidence="2">Lipid metabolism; phospholipid metabolism.</text>
</comment>
<feature type="transmembrane region" description="Helical" evidence="17">
    <location>
        <begin position="75"/>
        <end position="94"/>
    </location>
</feature>
<reference evidence="18" key="1">
    <citation type="submission" date="2020-04" db="EMBL/GenBank/DDBJ databases">
        <authorList>
            <person name="Neveu A P."/>
        </authorList>
    </citation>
    <scope>NUCLEOTIDE SEQUENCE</scope>
    <source>
        <tissue evidence="18">Whole embryo</tissue>
    </source>
</reference>
<dbReference type="InterPro" id="IPR049941">
    <property type="entry name" value="LPLAT_7/PORCN-like"/>
</dbReference>
<comment type="catalytic activity">
    <reaction evidence="15">
        <text>1-octadecanoyl-sn-glycero-3-phospho-(1D-myo-inositol) + (5Z,8Z,11Z,14Z)-eicosatetraenoyl-CoA = 1-octadecanoyl-2-(5Z,8Z,11Z,14Z-eicosatetraenoyl)-sn-glycero-3-phospho-(1D-myo-inositol) + CoA</text>
        <dbReference type="Rhea" id="RHEA:36835"/>
        <dbReference type="ChEBI" id="CHEBI:57287"/>
        <dbReference type="ChEBI" id="CHEBI:57368"/>
        <dbReference type="ChEBI" id="CHEBI:74243"/>
        <dbReference type="ChEBI" id="CHEBI:133606"/>
    </reaction>
    <physiologicalReaction direction="left-to-right" evidence="15">
        <dbReference type="Rhea" id="RHEA:36836"/>
    </physiologicalReaction>
</comment>
<evidence type="ECO:0000256" key="3">
    <source>
        <dbReference type="ARBA" id="ARBA00010323"/>
    </source>
</evidence>
<feature type="transmembrane region" description="Helical" evidence="17">
    <location>
        <begin position="202"/>
        <end position="218"/>
    </location>
</feature>
<comment type="catalytic activity">
    <reaction evidence="10">
        <text>(5Z,8Z,11Z,14Z)-eicosatetraenoyl-CoA + 1-hexadecanoyl-sn-glycero-3-phosphocholine = 1-hexadecanoyl-2-(5Z,8Z,11Z,14Z-eicosatetraenoyl)-sn-glycero-3-phosphocholine + CoA</text>
        <dbReference type="Rhea" id="RHEA:35999"/>
        <dbReference type="ChEBI" id="CHEBI:57287"/>
        <dbReference type="ChEBI" id="CHEBI:57368"/>
        <dbReference type="ChEBI" id="CHEBI:72998"/>
        <dbReference type="ChEBI" id="CHEBI:73003"/>
    </reaction>
    <physiologicalReaction direction="left-to-right" evidence="10">
        <dbReference type="Rhea" id="RHEA:36000"/>
    </physiologicalReaction>
</comment>
<evidence type="ECO:0000256" key="12">
    <source>
        <dbReference type="ARBA" id="ARBA00041626"/>
    </source>
</evidence>
<protein>
    <recommendedName>
        <fullName evidence="13">Leukocyte receptor cluster member 4</fullName>
    </recommendedName>
    <alternativeName>
        <fullName evidence="16">Lysophospholipid acyltransferase 7</fullName>
    </alternativeName>
    <alternativeName>
        <fullName evidence="12">Membrane-bound O-acyltransferase domain-containing protein 7</fullName>
    </alternativeName>
</protein>
<organism evidence="18">
    <name type="scientific">Phallusia mammillata</name>
    <dbReference type="NCBI Taxonomy" id="59560"/>
    <lineage>
        <taxon>Eukaryota</taxon>
        <taxon>Metazoa</taxon>
        <taxon>Chordata</taxon>
        <taxon>Tunicata</taxon>
        <taxon>Ascidiacea</taxon>
        <taxon>Phlebobranchia</taxon>
        <taxon>Ascidiidae</taxon>
        <taxon>Phallusia</taxon>
    </lineage>
</organism>
<dbReference type="GO" id="GO:0071617">
    <property type="term" value="F:lysophospholipid acyltransferase activity"/>
    <property type="evidence" value="ECO:0007669"/>
    <property type="project" value="TreeGrafter"/>
</dbReference>
<comment type="similarity">
    <text evidence="3">Belongs to the membrane-bound acyltransferase family.</text>
</comment>
<comment type="pathway">
    <text evidence="9">Phospholipid metabolism.</text>
</comment>
<keyword evidence="6 17" id="KW-1133">Transmembrane helix</keyword>
<accession>A0A6F9DKE8</accession>
<dbReference type="GO" id="GO:0006661">
    <property type="term" value="P:phosphatidylinositol biosynthetic process"/>
    <property type="evidence" value="ECO:0007669"/>
    <property type="project" value="TreeGrafter"/>
</dbReference>
<evidence type="ECO:0000256" key="10">
    <source>
        <dbReference type="ARBA" id="ARBA00035964"/>
    </source>
</evidence>
<dbReference type="Pfam" id="PF03062">
    <property type="entry name" value="MBOAT"/>
    <property type="match status" value="1"/>
</dbReference>
<dbReference type="GO" id="GO:0030258">
    <property type="term" value="P:lipid modification"/>
    <property type="evidence" value="ECO:0007669"/>
    <property type="project" value="TreeGrafter"/>
</dbReference>
<evidence type="ECO:0000256" key="7">
    <source>
        <dbReference type="ARBA" id="ARBA00023136"/>
    </source>
</evidence>
<evidence type="ECO:0000256" key="6">
    <source>
        <dbReference type="ARBA" id="ARBA00022989"/>
    </source>
</evidence>
<evidence type="ECO:0000256" key="9">
    <source>
        <dbReference type="ARBA" id="ARBA00025707"/>
    </source>
</evidence>
<dbReference type="AlphaFoldDB" id="A0A6F9DKE8"/>
<comment type="catalytic activity">
    <reaction evidence="14">
        <text>a 1-acyl-sn-glycero-3-phospho-(1D-myo-inositol) + (5Z,8Z,11Z,14Z)-eicosatetraenoyl-CoA = a 1-acyl-2-(5Z,8Z,11Z,14Z-eicosatetraenoyl)-sn-glycero-3-phospho-(1D-myo-inositol) + CoA</text>
        <dbReference type="Rhea" id="RHEA:37015"/>
        <dbReference type="ChEBI" id="CHEBI:57287"/>
        <dbReference type="ChEBI" id="CHEBI:57368"/>
        <dbReference type="ChEBI" id="CHEBI:64771"/>
        <dbReference type="ChEBI" id="CHEBI:75243"/>
    </reaction>
    <physiologicalReaction direction="left-to-right" evidence="14">
        <dbReference type="Rhea" id="RHEA:37016"/>
    </physiologicalReaction>
</comment>
<feature type="transmembrane region" description="Helical" evidence="17">
    <location>
        <begin position="356"/>
        <end position="378"/>
    </location>
</feature>
<dbReference type="GO" id="GO:0044233">
    <property type="term" value="C:mitochondria-associated endoplasmic reticulum membrane contact site"/>
    <property type="evidence" value="ECO:0007669"/>
    <property type="project" value="TreeGrafter"/>
</dbReference>
<dbReference type="PANTHER" id="PTHR13906:SF16">
    <property type="entry name" value="LYSOPHOSPHOLIPID ACYLTRANSFERASE 7"/>
    <property type="match status" value="1"/>
</dbReference>
<evidence type="ECO:0000256" key="14">
    <source>
        <dbReference type="ARBA" id="ARBA00049211"/>
    </source>
</evidence>
<evidence type="ECO:0000256" key="4">
    <source>
        <dbReference type="ARBA" id="ARBA00022679"/>
    </source>
</evidence>
<evidence type="ECO:0000256" key="13">
    <source>
        <dbReference type="ARBA" id="ARBA00041667"/>
    </source>
</evidence>
<dbReference type="InterPro" id="IPR004299">
    <property type="entry name" value="MBOAT_fam"/>
</dbReference>
<sequence length="472" mass="55021">MDDNIVYTFVLVFTILIGFPLRSLSTYKWKQVATGGIGFGIVLAICGNDIFYSLITILGNLLIIKLTSKNTSFISFAWCFLFLLFFRCATFFNLPKPSPLANAVQLLLTLKLVSVAIEIRDYRVKKATSKKSDDNEVQSKFQLELMSEPTMFEIMCFSYCYAGLFTGPMFKYRTYHDFLLMSPAEMKKVPWRSEIMSRLKQVALFAPLYLATAFFFTIDYPKTDEFYDEPHWYRVFYMVPIFFMGRMRFYTAWLLAECAFVTLTLGAYPKDLSPRPGHGPTIDPASKSRDSSEKIEYGFETIRNINPYGCDFTPTVRLGMRNWNMTVQWWLANYVHRRWPNSLKQFKIAGVMAVSAYWHGIDPGFFGAFLTMIFVMMAEDLLKIVVKNRLPASLHSAYDWVNWFAKMRSFEYMYMAFTLLTRHDTYRYWKSVYFWLHITAFALIGICTLIRTVLRSPRKSDAPREGKVDKKD</sequence>
<comment type="catalytic activity">
    <reaction evidence="11">
        <text>a 1-acyl-sn-glycero-3-phospho-(1D-myo-inositol) + an acyl-CoA = a 1,2-diacyl-sn-glycero-3-phospho-(1D-myo-inositol) + CoA</text>
        <dbReference type="Rhea" id="RHEA:33195"/>
        <dbReference type="ChEBI" id="CHEBI:57287"/>
        <dbReference type="ChEBI" id="CHEBI:57880"/>
        <dbReference type="ChEBI" id="CHEBI:58342"/>
        <dbReference type="ChEBI" id="CHEBI:64771"/>
    </reaction>
    <physiologicalReaction direction="left-to-right" evidence="11">
        <dbReference type="Rhea" id="RHEA:33196"/>
    </physiologicalReaction>
</comment>
<evidence type="ECO:0000256" key="17">
    <source>
        <dbReference type="SAM" id="Phobius"/>
    </source>
</evidence>
<dbReference type="EMBL" id="LR787809">
    <property type="protein sequence ID" value="CAB3263671.1"/>
    <property type="molecule type" value="mRNA"/>
</dbReference>
<evidence type="ECO:0000256" key="15">
    <source>
        <dbReference type="ARBA" id="ARBA00049362"/>
    </source>
</evidence>
<feature type="transmembrane region" description="Helical" evidence="17">
    <location>
        <begin position="432"/>
        <end position="454"/>
    </location>
</feature>